<gene>
    <name evidence="5" type="ORF">CHT98_07710</name>
</gene>
<organism evidence="5 6">
    <name type="scientific">Azospirillum brasilense</name>
    <dbReference type="NCBI Taxonomy" id="192"/>
    <lineage>
        <taxon>Bacteria</taxon>
        <taxon>Pseudomonadati</taxon>
        <taxon>Pseudomonadota</taxon>
        <taxon>Alphaproteobacteria</taxon>
        <taxon>Rhodospirillales</taxon>
        <taxon>Azospirillaceae</taxon>
        <taxon>Azospirillum</taxon>
    </lineage>
</organism>
<sequence length="214" mass="22385">MTMRCTARLILPAVTVSALVLAAVIGIARADTTNLGRGLKSPAEIAPTGDPASRSRALFTEAAKVLTDPRCMNCHPADRQPTQGDAMRPHAPFMQAGESGFGQTGLNCTSCHRAENTTLVGSRIGSVPGATPWLLAPSSMAWQGLTLGGICQQLKDPARNGGRSLAQIHTHLAEDHLVAWAWHPGEGRRPAPGTQAAFGALIAAWIETGAECPP</sequence>
<evidence type="ECO:0000259" key="4">
    <source>
        <dbReference type="PROSITE" id="PS51007"/>
    </source>
</evidence>
<dbReference type="GO" id="GO:0046872">
    <property type="term" value="F:metal ion binding"/>
    <property type="evidence" value="ECO:0007669"/>
    <property type="project" value="UniProtKB-KW"/>
</dbReference>
<dbReference type="SUPFAM" id="SSF48695">
    <property type="entry name" value="Multiheme cytochromes"/>
    <property type="match status" value="1"/>
</dbReference>
<keyword evidence="3" id="KW-0349">Heme</keyword>
<evidence type="ECO:0000256" key="2">
    <source>
        <dbReference type="ARBA" id="ARBA00023004"/>
    </source>
</evidence>
<evidence type="ECO:0000313" key="5">
    <source>
        <dbReference type="EMBL" id="OYD84784.1"/>
    </source>
</evidence>
<reference evidence="5 6" key="1">
    <citation type="submission" date="2017-07" db="EMBL/GenBank/DDBJ databases">
        <title>Whole genome sequence of Azospirillum brasilense 2A1, a potential biofertilizer strain.</title>
        <authorList>
            <person name="Fontana C.A."/>
            <person name="Toffoli L.M."/>
            <person name="Salazar S.M."/>
            <person name="Puglisi E."/>
            <person name="Pedraza R."/>
            <person name="Bassi D."/>
            <person name="Cocconcelli P.S."/>
        </authorList>
    </citation>
    <scope>NUCLEOTIDE SEQUENCE [LARGE SCALE GENOMIC DNA]</scope>
    <source>
        <strain evidence="5 6">2A1</strain>
        <plasmid evidence="5">unnamed</plasmid>
    </source>
</reference>
<dbReference type="EMBL" id="NOWT01000005">
    <property type="protein sequence ID" value="OYD84784.1"/>
    <property type="molecule type" value="Genomic_DNA"/>
</dbReference>
<comment type="caution">
    <text evidence="5">The sequence shown here is derived from an EMBL/GenBank/DDBJ whole genome shotgun (WGS) entry which is preliminary data.</text>
</comment>
<dbReference type="InterPro" id="IPR009056">
    <property type="entry name" value="Cyt_c-like_dom"/>
</dbReference>
<dbReference type="InterPro" id="IPR036280">
    <property type="entry name" value="Multihaem_cyt_sf"/>
</dbReference>
<dbReference type="GO" id="GO:0009055">
    <property type="term" value="F:electron transfer activity"/>
    <property type="evidence" value="ECO:0007669"/>
    <property type="project" value="InterPro"/>
</dbReference>
<accession>A0A235HH35</accession>
<name>A0A235HH35_AZOBR</name>
<dbReference type="GO" id="GO:0020037">
    <property type="term" value="F:heme binding"/>
    <property type="evidence" value="ECO:0007669"/>
    <property type="project" value="InterPro"/>
</dbReference>
<evidence type="ECO:0000313" key="6">
    <source>
        <dbReference type="Proteomes" id="UP000215367"/>
    </source>
</evidence>
<dbReference type="PROSITE" id="PS51007">
    <property type="entry name" value="CYTC"/>
    <property type="match status" value="1"/>
</dbReference>
<keyword evidence="1 3" id="KW-0479">Metal-binding</keyword>
<evidence type="ECO:0000256" key="3">
    <source>
        <dbReference type="PROSITE-ProRule" id="PRU00433"/>
    </source>
</evidence>
<keyword evidence="2 3" id="KW-0408">Iron</keyword>
<feature type="domain" description="Cytochrome c" evidence="4">
    <location>
        <begin position="92"/>
        <end position="210"/>
    </location>
</feature>
<dbReference type="AlphaFoldDB" id="A0A235HH35"/>
<protein>
    <submittedName>
        <fullName evidence="5">Isoquinoline 1-oxidoreductase subunit</fullName>
    </submittedName>
</protein>
<geneLocation type="plasmid" evidence="5">
    <name>unnamed</name>
</geneLocation>
<evidence type="ECO:0000256" key="1">
    <source>
        <dbReference type="ARBA" id="ARBA00022723"/>
    </source>
</evidence>
<proteinExistence type="predicted"/>
<dbReference type="Proteomes" id="UP000215367">
    <property type="component" value="Unassembled WGS sequence"/>
</dbReference>
<keyword evidence="5" id="KW-0614">Plasmid</keyword>